<keyword evidence="3" id="KW-1185">Reference proteome</keyword>
<protein>
    <submittedName>
        <fullName evidence="2">DUF2690 domain-containing protein</fullName>
    </submittedName>
</protein>
<organism evidence="2 3">
    <name type="scientific">Microbispora triticiradicis</name>
    <dbReference type="NCBI Taxonomy" id="2200763"/>
    <lineage>
        <taxon>Bacteria</taxon>
        <taxon>Bacillati</taxon>
        <taxon>Actinomycetota</taxon>
        <taxon>Actinomycetes</taxon>
        <taxon>Streptosporangiales</taxon>
        <taxon>Streptosporangiaceae</taxon>
        <taxon>Microbispora</taxon>
    </lineage>
</organism>
<dbReference type="EMBL" id="VANP01000005">
    <property type="protein sequence ID" value="TLP59794.1"/>
    <property type="molecule type" value="Genomic_DNA"/>
</dbReference>
<reference evidence="2" key="1">
    <citation type="submission" date="2019-05" db="EMBL/GenBank/DDBJ databases">
        <title>Isolation, diversity and antifungal activity of Actinobacteria from wheat.</title>
        <authorList>
            <person name="Yu B."/>
        </authorList>
    </citation>
    <scope>NUCLEOTIDE SEQUENCE [LARGE SCALE GENOMIC DNA]</scope>
    <source>
        <strain evidence="2">NEAU-HEGS1-5</strain>
    </source>
</reference>
<evidence type="ECO:0000256" key="1">
    <source>
        <dbReference type="SAM" id="MobiDB-lite"/>
    </source>
</evidence>
<proteinExistence type="predicted"/>
<dbReference type="Pfam" id="PF10901">
    <property type="entry name" value="DUF2690"/>
    <property type="match status" value="1"/>
</dbReference>
<gene>
    <name evidence="2" type="ORF">FED44_16115</name>
</gene>
<sequence length="218" mass="21912">MPVVAPAKGRVPAGEEEPVTRWSTVLRTLAVPALAATVLAAAPAASAGSGGGSGPGQGSGQGSRAPSGPGPGRAMGPEPSGAARSPHRSGTFCALSPGRRLCDGTDPVDSACASGAYTVRSSRLWYRDGRGPAGATAELRYSPRCGTNWSRVTFDGGRTGPVTVMVCRGDGYGDCTEAYRTRGGSAYSDQLYARDVPATAYAWCCGAGPGSAGAWARG</sequence>
<dbReference type="Proteomes" id="UP000309033">
    <property type="component" value="Unassembled WGS sequence"/>
</dbReference>
<evidence type="ECO:0000313" key="3">
    <source>
        <dbReference type="Proteomes" id="UP000309033"/>
    </source>
</evidence>
<dbReference type="AlphaFoldDB" id="A0A5R8Z2K1"/>
<feature type="region of interest" description="Disordered" evidence="1">
    <location>
        <begin position="44"/>
        <end position="90"/>
    </location>
</feature>
<feature type="compositionally biased region" description="Gly residues" evidence="1">
    <location>
        <begin position="48"/>
        <end position="61"/>
    </location>
</feature>
<dbReference type="InterPro" id="IPR021224">
    <property type="entry name" value="DUF2690"/>
</dbReference>
<accession>A0A5R8Z2K1</accession>
<name>A0A5R8Z2K1_9ACTN</name>
<comment type="caution">
    <text evidence="2">The sequence shown here is derived from an EMBL/GenBank/DDBJ whole genome shotgun (WGS) entry which is preliminary data.</text>
</comment>
<dbReference type="OrthoDB" id="2863790at2"/>
<evidence type="ECO:0000313" key="2">
    <source>
        <dbReference type="EMBL" id="TLP59794.1"/>
    </source>
</evidence>